<feature type="non-terminal residue" evidence="2">
    <location>
        <position position="1"/>
    </location>
</feature>
<accession>A0A7K9UJ92</accession>
<keyword evidence="3" id="KW-1185">Reference proteome</keyword>
<dbReference type="Proteomes" id="UP000579406">
    <property type="component" value="Unassembled WGS sequence"/>
</dbReference>
<evidence type="ECO:0000256" key="1">
    <source>
        <dbReference type="SAM" id="MobiDB-lite"/>
    </source>
</evidence>
<dbReference type="InterPro" id="IPR037388">
    <property type="entry name" value="Blinkin"/>
</dbReference>
<feature type="compositionally biased region" description="Basic and acidic residues" evidence="1">
    <location>
        <begin position="356"/>
        <end position="369"/>
    </location>
</feature>
<feature type="region of interest" description="Disordered" evidence="1">
    <location>
        <begin position="341"/>
        <end position="402"/>
    </location>
</feature>
<dbReference type="Pfam" id="PF19221">
    <property type="entry name" value="MELT"/>
    <property type="match status" value="6"/>
</dbReference>
<comment type="caution">
    <text evidence="2">The sequence shown here is derived from an EMBL/GenBank/DDBJ whole genome shotgun (WGS) entry which is preliminary data.</text>
</comment>
<dbReference type="GO" id="GO:0008608">
    <property type="term" value="P:attachment of spindle microtubules to kinetochore"/>
    <property type="evidence" value="ECO:0007669"/>
    <property type="project" value="InterPro"/>
</dbReference>
<dbReference type="OrthoDB" id="6132334at2759"/>
<dbReference type="PANTHER" id="PTHR16520">
    <property type="entry name" value="KINETOCHORE SCAFFOLD 1"/>
    <property type="match status" value="1"/>
</dbReference>
<dbReference type="InterPro" id="IPR043651">
    <property type="entry name" value="KNL1_MELT_rpt"/>
</dbReference>
<dbReference type="AlphaFoldDB" id="A0A7K9UJ92"/>
<evidence type="ECO:0000313" key="2">
    <source>
        <dbReference type="EMBL" id="NXI60136.1"/>
    </source>
</evidence>
<name>A0A7K9UJ92_9AVES</name>
<dbReference type="GO" id="GO:0051301">
    <property type="term" value="P:cell division"/>
    <property type="evidence" value="ECO:0007669"/>
    <property type="project" value="InterPro"/>
</dbReference>
<dbReference type="PANTHER" id="PTHR16520:SF3">
    <property type="entry name" value="KINETOCHORE SCAFFOLD 1"/>
    <property type="match status" value="1"/>
</dbReference>
<protein>
    <submittedName>
        <fullName evidence="2">KNL1 protein</fullName>
    </submittedName>
</protein>
<gene>
    <name evidence="2" type="primary">Knl1_1</name>
    <name evidence="2" type="ORF">CHLAEN_R05742</name>
</gene>
<proteinExistence type="predicted"/>
<evidence type="ECO:0000313" key="3">
    <source>
        <dbReference type="Proteomes" id="UP000579406"/>
    </source>
</evidence>
<dbReference type="EMBL" id="VWZY01012998">
    <property type="protein sequence ID" value="NXI60136.1"/>
    <property type="molecule type" value="Genomic_DNA"/>
</dbReference>
<feature type="non-terminal residue" evidence="2">
    <location>
        <position position="517"/>
    </location>
</feature>
<organism evidence="2 3">
    <name type="scientific">Chloroceryle aenea</name>
    <name type="common">American pygmy kingfisher</name>
    <dbReference type="NCBI Taxonomy" id="176938"/>
    <lineage>
        <taxon>Eukaryota</taxon>
        <taxon>Metazoa</taxon>
        <taxon>Chordata</taxon>
        <taxon>Craniata</taxon>
        <taxon>Vertebrata</taxon>
        <taxon>Euteleostomi</taxon>
        <taxon>Archelosauria</taxon>
        <taxon>Archosauria</taxon>
        <taxon>Dinosauria</taxon>
        <taxon>Saurischia</taxon>
        <taxon>Theropoda</taxon>
        <taxon>Coelurosauria</taxon>
        <taxon>Aves</taxon>
        <taxon>Neognathae</taxon>
        <taxon>Neoaves</taxon>
        <taxon>Telluraves</taxon>
        <taxon>Coraciimorphae</taxon>
        <taxon>Coraciiformes</taxon>
        <taxon>Cerylidae</taxon>
        <taxon>Chloroceryle</taxon>
    </lineage>
</organism>
<dbReference type="GO" id="GO:0005634">
    <property type="term" value="C:nucleus"/>
    <property type="evidence" value="ECO:0007669"/>
    <property type="project" value="TreeGrafter"/>
</dbReference>
<dbReference type="GO" id="GO:0034501">
    <property type="term" value="P:protein localization to kinetochore"/>
    <property type="evidence" value="ECO:0007669"/>
    <property type="project" value="InterPro"/>
</dbReference>
<sequence length="517" mass="56890">MEKICIDPNMENDNTEHIRRKRLSSILKAPRNPLDDLGNGNELTQDINIEKRRKNSRRVSFANTIEVFQRDLKNNTSESTGMNTLLHAPIQAVVQQTEEDNVDNTIQMANRHNTTLIFADENEMDMTSSHTAVITRNLQSDQADETEKIDITSFLSGLNSNSAKAEGSKEFTFFSDPTIRSCPSLEQKEDVTAVKKINFYEFLKSLKSNEEAPNPIEGPDKENIFYDPSQVSEDVARPLAEFVYSHEPLDTCNVTQVFRGQDDGMDMTKCQAPDGKAATMSAIPGSISSETVFRDDKTLFFSKCDDMEMTGNYTDVIYSSSTKEMNRVNGGCQNIDRQEKTHTLKVGNKTLPTGADSERDFSTGRRGEDFNPPCSVGGLHSRGAAEPSLANPSEPRKGSSQLPSFLEKSVVFPSGENMDLTGNCTVMIPDYVDAALSGEAVPGTIIFPSAEDMEITKISTALLSSEISVPSRESVPAGSAVAADKTTLFAHNQDDMEITASHTVAVNNNINGFENRE</sequence>
<dbReference type="CDD" id="cd21853">
    <property type="entry name" value="KNL1_NTD"/>
    <property type="match status" value="1"/>
</dbReference>
<reference evidence="2 3" key="1">
    <citation type="submission" date="2019-09" db="EMBL/GenBank/DDBJ databases">
        <title>Bird 10,000 Genomes (B10K) Project - Family phase.</title>
        <authorList>
            <person name="Zhang G."/>
        </authorList>
    </citation>
    <scope>NUCLEOTIDE SEQUENCE [LARGE SCALE GENOMIC DNA]</scope>
    <source>
        <strain evidence="2">B10K-DU-001-61</strain>
        <tissue evidence="2">Muscle</tissue>
    </source>
</reference>